<organism evidence="1 2">
    <name type="scientific">Ooceraea biroi</name>
    <name type="common">Clonal raider ant</name>
    <name type="synonym">Cerapachys biroi</name>
    <dbReference type="NCBI Taxonomy" id="2015173"/>
    <lineage>
        <taxon>Eukaryota</taxon>
        <taxon>Metazoa</taxon>
        <taxon>Ecdysozoa</taxon>
        <taxon>Arthropoda</taxon>
        <taxon>Hexapoda</taxon>
        <taxon>Insecta</taxon>
        <taxon>Pterygota</taxon>
        <taxon>Neoptera</taxon>
        <taxon>Endopterygota</taxon>
        <taxon>Hymenoptera</taxon>
        <taxon>Apocrita</taxon>
        <taxon>Aculeata</taxon>
        <taxon>Formicoidea</taxon>
        <taxon>Formicidae</taxon>
        <taxon>Dorylinae</taxon>
        <taxon>Ooceraea</taxon>
    </lineage>
</organism>
<name>A0A026VZJ8_OOCBI</name>
<sequence>MTIGAFIKDSSMSSTESDMLAIRAITYMSACRSEPD</sequence>
<dbReference type="Proteomes" id="UP000053097">
    <property type="component" value="Unassembled WGS sequence"/>
</dbReference>
<reference evidence="1 2" key="1">
    <citation type="journal article" date="2014" name="Curr. Biol.">
        <title>The genome of the clonal raider ant Cerapachys biroi.</title>
        <authorList>
            <person name="Oxley P.R."/>
            <person name="Ji L."/>
            <person name="Fetter-Pruneda I."/>
            <person name="McKenzie S.K."/>
            <person name="Li C."/>
            <person name="Hu H."/>
            <person name="Zhang G."/>
            <person name="Kronauer D.J."/>
        </authorList>
    </citation>
    <scope>NUCLEOTIDE SEQUENCE [LARGE SCALE GENOMIC DNA]</scope>
</reference>
<evidence type="ECO:0000313" key="1">
    <source>
        <dbReference type="EMBL" id="EZA49172.1"/>
    </source>
</evidence>
<dbReference type="EMBL" id="KK107536">
    <property type="protein sequence ID" value="EZA49172.1"/>
    <property type="molecule type" value="Genomic_DNA"/>
</dbReference>
<evidence type="ECO:0000313" key="2">
    <source>
        <dbReference type="Proteomes" id="UP000053097"/>
    </source>
</evidence>
<proteinExistence type="predicted"/>
<accession>A0A026VZJ8</accession>
<gene>
    <name evidence="1" type="ORF">X777_12581</name>
</gene>
<protein>
    <submittedName>
        <fullName evidence="1">Uncharacterized protein</fullName>
    </submittedName>
</protein>
<keyword evidence="2" id="KW-1185">Reference proteome</keyword>
<dbReference type="AlphaFoldDB" id="A0A026VZJ8"/>